<dbReference type="Proteomes" id="UP001295444">
    <property type="component" value="Chromosome 01"/>
</dbReference>
<name>A0AAD1R259_PELCU</name>
<reference evidence="2" key="1">
    <citation type="submission" date="2022-03" db="EMBL/GenBank/DDBJ databases">
        <authorList>
            <person name="Alioto T."/>
            <person name="Alioto T."/>
            <person name="Gomez Garrido J."/>
        </authorList>
    </citation>
    <scope>NUCLEOTIDE SEQUENCE</scope>
</reference>
<accession>A0AAD1R259</accession>
<proteinExistence type="predicted"/>
<keyword evidence="3" id="KW-1185">Reference proteome</keyword>
<organism evidence="2 3">
    <name type="scientific">Pelobates cultripes</name>
    <name type="common">Western spadefoot toad</name>
    <dbReference type="NCBI Taxonomy" id="61616"/>
    <lineage>
        <taxon>Eukaryota</taxon>
        <taxon>Metazoa</taxon>
        <taxon>Chordata</taxon>
        <taxon>Craniata</taxon>
        <taxon>Vertebrata</taxon>
        <taxon>Euteleostomi</taxon>
        <taxon>Amphibia</taxon>
        <taxon>Batrachia</taxon>
        <taxon>Anura</taxon>
        <taxon>Pelobatoidea</taxon>
        <taxon>Pelobatidae</taxon>
        <taxon>Pelobates</taxon>
    </lineage>
</organism>
<feature type="region of interest" description="Disordered" evidence="1">
    <location>
        <begin position="21"/>
        <end position="106"/>
    </location>
</feature>
<evidence type="ECO:0000256" key="1">
    <source>
        <dbReference type="SAM" id="MobiDB-lite"/>
    </source>
</evidence>
<protein>
    <submittedName>
        <fullName evidence="2">Uncharacterized protein</fullName>
    </submittedName>
</protein>
<dbReference type="AlphaFoldDB" id="A0AAD1R259"/>
<dbReference type="EMBL" id="OW240912">
    <property type="protein sequence ID" value="CAH2221645.1"/>
    <property type="molecule type" value="Genomic_DNA"/>
</dbReference>
<feature type="compositionally biased region" description="Basic and acidic residues" evidence="1">
    <location>
        <begin position="131"/>
        <end position="145"/>
    </location>
</feature>
<feature type="compositionally biased region" description="Basic and acidic residues" evidence="1">
    <location>
        <begin position="244"/>
        <end position="254"/>
    </location>
</feature>
<evidence type="ECO:0000313" key="2">
    <source>
        <dbReference type="EMBL" id="CAH2221645.1"/>
    </source>
</evidence>
<sequence>MQQITWDITMQLTYKPAHGNGEAVPNMPTPHLTPGATGKRSCRLRPTGGGTGEGRPPSRQMLKAANEHKPLTPPMVRWGRAQGPTSNDRLMPDKRQRHGEEAGRGECARDSLTAIFDRFWARLQAHLYPEVPHHPQPKRDRDDGSRVIGNPPQGKSKPYATGPSIHGPPGLRAAGDKPQRCQPHRRRTHRMGRLSSPPQKGRPWTTTVPRLVAYEHRPPHSSGAGEKTHLRDTTAEADSQGEPQKWKQTDDKRSSGRRRHGCTPGTSWAQGTPMQTAPAWLPNSTDGTYRGALVRQRW</sequence>
<gene>
    <name evidence="2" type="ORF">PECUL_23A025484</name>
</gene>
<feature type="compositionally biased region" description="Polar residues" evidence="1">
    <location>
        <begin position="264"/>
        <end position="275"/>
    </location>
</feature>
<feature type="region of interest" description="Disordered" evidence="1">
    <location>
        <begin position="130"/>
        <end position="287"/>
    </location>
</feature>
<feature type="compositionally biased region" description="Basic residues" evidence="1">
    <location>
        <begin position="182"/>
        <end position="192"/>
    </location>
</feature>
<feature type="compositionally biased region" description="Basic and acidic residues" evidence="1">
    <location>
        <begin position="90"/>
        <end position="106"/>
    </location>
</feature>
<evidence type="ECO:0000313" key="3">
    <source>
        <dbReference type="Proteomes" id="UP001295444"/>
    </source>
</evidence>